<feature type="non-terminal residue" evidence="1">
    <location>
        <position position="1"/>
    </location>
</feature>
<dbReference type="AlphaFoldDB" id="A0A1Y2CJ04"/>
<evidence type="ECO:0000313" key="1">
    <source>
        <dbReference type="EMBL" id="ORY46999.1"/>
    </source>
</evidence>
<organism evidence="1 2">
    <name type="scientific">Rhizoclosmatium globosum</name>
    <dbReference type="NCBI Taxonomy" id="329046"/>
    <lineage>
        <taxon>Eukaryota</taxon>
        <taxon>Fungi</taxon>
        <taxon>Fungi incertae sedis</taxon>
        <taxon>Chytridiomycota</taxon>
        <taxon>Chytridiomycota incertae sedis</taxon>
        <taxon>Chytridiomycetes</taxon>
        <taxon>Chytridiales</taxon>
        <taxon>Chytriomycetaceae</taxon>
        <taxon>Rhizoclosmatium</taxon>
    </lineage>
</organism>
<gene>
    <name evidence="1" type="ORF">BCR33DRAFT_715383</name>
</gene>
<accession>A0A1Y2CJ04</accession>
<keyword evidence="2" id="KW-1185">Reference proteome</keyword>
<comment type="caution">
    <text evidence="1">The sequence shown here is derived from an EMBL/GenBank/DDBJ whole genome shotgun (WGS) entry which is preliminary data.</text>
</comment>
<proteinExistence type="predicted"/>
<evidence type="ECO:0000313" key="2">
    <source>
        <dbReference type="Proteomes" id="UP000193642"/>
    </source>
</evidence>
<reference evidence="1 2" key="1">
    <citation type="submission" date="2016-07" db="EMBL/GenBank/DDBJ databases">
        <title>Pervasive Adenine N6-methylation of Active Genes in Fungi.</title>
        <authorList>
            <consortium name="DOE Joint Genome Institute"/>
            <person name="Mondo S.J."/>
            <person name="Dannebaum R.O."/>
            <person name="Kuo R.C."/>
            <person name="Labutti K."/>
            <person name="Haridas S."/>
            <person name="Kuo A."/>
            <person name="Salamov A."/>
            <person name="Ahrendt S.R."/>
            <person name="Lipzen A."/>
            <person name="Sullivan W."/>
            <person name="Andreopoulos W.B."/>
            <person name="Clum A."/>
            <person name="Lindquist E."/>
            <person name="Daum C."/>
            <person name="Ramamoorthy G.K."/>
            <person name="Gryganskyi A."/>
            <person name="Culley D."/>
            <person name="Magnuson J.K."/>
            <person name="James T.Y."/>
            <person name="O'Malley M.A."/>
            <person name="Stajich J.E."/>
            <person name="Spatafora J.W."/>
            <person name="Visel A."/>
            <person name="Grigoriev I.V."/>
        </authorList>
    </citation>
    <scope>NUCLEOTIDE SEQUENCE [LARGE SCALE GENOMIC DNA]</scope>
    <source>
        <strain evidence="1 2">JEL800</strain>
    </source>
</reference>
<dbReference type="Proteomes" id="UP000193642">
    <property type="component" value="Unassembled WGS sequence"/>
</dbReference>
<sequence length="71" mass="8065">VDDLSVQAGIPAELDTEAACNSIKELVPSLGLFMHCQIYYKSHIEPYLSILEESCRYLLESHYNSETNGWE</sequence>
<dbReference type="EMBL" id="MCGO01000015">
    <property type="protein sequence ID" value="ORY46999.1"/>
    <property type="molecule type" value="Genomic_DNA"/>
</dbReference>
<name>A0A1Y2CJ04_9FUNG</name>
<protein>
    <submittedName>
        <fullName evidence="1">Uncharacterized protein</fullName>
    </submittedName>
</protein>